<organism evidence="1 2">
    <name type="scientific">Chryseobacterium aquaeductus</name>
    <dbReference type="NCBI Taxonomy" id="2675056"/>
    <lineage>
        <taxon>Bacteria</taxon>
        <taxon>Pseudomonadati</taxon>
        <taxon>Bacteroidota</taxon>
        <taxon>Flavobacteriia</taxon>
        <taxon>Flavobacteriales</taxon>
        <taxon>Weeksellaceae</taxon>
        <taxon>Chryseobacterium group</taxon>
        <taxon>Chryseobacterium</taxon>
    </lineage>
</organism>
<name>A0A9N8QS77_9FLAO</name>
<evidence type="ECO:0000313" key="2">
    <source>
        <dbReference type="Proteomes" id="UP000662618"/>
    </source>
</evidence>
<gene>
    <name evidence="1" type="ORF">CHRY9390_01852</name>
</gene>
<dbReference type="RefSeq" id="WP_162088210.1">
    <property type="nucleotide sequence ID" value="NZ_CAJIMS010000001.1"/>
</dbReference>
<dbReference type="AlphaFoldDB" id="A0A9N8QS77"/>
<sequence length="82" mass="9365">MMVILLCSHGLRFSSVVDKIPPAAIPISLGKINSFTKNDSIYQNTMILYASNDPVDEQKLKQWLLKKFKNNNIEVLKKNTEK</sequence>
<keyword evidence="2" id="KW-1185">Reference proteome</keyword>
<reference evidence="1" key="1">
    <citation type="submission" date="2020-12" db="EMBL/GenBank/DDBJ databases">
        <authorList>
            <person name="Rodrigo-Torres L."/>
            <person name="Arahal R. D."/>
            <person name="Lucena T."/>
        </authorList>
    </citation>
    <scope>NUCLEOTIDE SEQUENCE</scope>
    <source>
        <strain evidence="1">CECT 9390</strain>
    </source>
</reference>
<comment type="caution">
    <text evidence="1">The sequence shown here is derived from an EMBL/GenBank/DDBJ whole genome shotgun (WGS) entry which is preliminary data.</text>
</comment>
<accession>A0A9N8QS77</accession>
<dbReference type="Proteomes" id="UP000662618">
    <property type="component" value="Unassembled WGS sequence"/>
</dbReference>
<dbReference type="EMBL" id="CAJIMS010000001">
    <property type="protein sequence ID" value="CAD7808568.1"/>
    <property type="molecule type" value="Genomic_DNA"/>
</dbReference>
<protein>
    <submittedName>
        <fullName evidence="1">Uncharacterized protein</fullName>
    </submittedName>
</protein>
<proteinExistence type="predicted"/>
<evidence type="ECO:0000313" key="1">
    <source>
        <dbReference type="EMBL" id="CAD7808568.1"/>
    </source>
</evidence>